<dbReference type="EMBL" id="DSYZ01000023">
    <property type="protein sequence ID" value="HGT82315.1"/>
    <property type="molecule type" value="Genomic_DNA"/>
</dbReference>
<proteinExistence type="predicted"/>
<dbReference type="PIRSF" id="PIRSF005646">
    <property type="entry name" value="FwdB"/>
    <property type="match status" value="1"/>
</dbReference>
<evidence type="ECO:0000313" key="1">
    <source>
        <dbReference type="EMBL" id="HGT82315.1"/>
    </source>
</evidence>
<name>A0A7J3M1S3_ARCFL</name>
<dbReference type="GO" id="GO:0018493">
    <property type="term" value="F:formylmethanofuran dehydrogenase activity"/>
    <property type="evidence" value="ECO:0007669"/>
    <property type="project" value="InterPro"/>
</dbReference>
<gene>
    <name evidence="1" type="ORF">ENT52_01080</name>
</gene>
<reference evidence="1" key="1">
    <citation type="journal article" date="2020" name="mSystems">
        <title>Genome- and Community-Level Interaction Insights into Carbon Utilization and Element Cycling Functions of Hydrothermarchaeota in Hydrothermal Sediment.</title>
        <authorList>
            <person name="Zhou Z."/>
            <person name="Liu Y."/>
            <person name="Xu W."/>
            <person name="Pan J."/>
            <person name="Luo Z.H."/>
            <person name="Li M."/>
        </authorList>
    </citation>
    <scope>NUCLEOTIDE SEQUENCE [LARGE SCALE GENOMIC DNA]</scope>
    <source>
        <strain evidence="1">SpSt-587</strain>
    </source>
</reference>
<comment type="caution">
    <text evidence="1">The sequence shown here is derived from an EMBL/GenBank/DDBJ whole genome shotgun (WGS) entry which is preliminary data.</text>
</comment>
<dbReference type="InterPro" id="IPR016457">
    <property type="entry name" value="Formylmethanofuran_DH_bsu"/>
</dbReference>
<dbReference type="SUPFAM" id="SSF53706">
    <property type="entry name" value="Formate dehydrogenase/DMSO reductase, domains 1-3"/>
    <property type="match status" value="1"/>
</dbReference>
<dbReference type="NCBIfam" id="TIGR03129">
    <property type="entry name" value="one_C_dehyd_B"/>
    <property type="match status" value="1"/>
</dbReference>
<dbReference type="GO" id="GO:0015948">
    <property type="term" value="P:methanogenesis"/>
    <property type="evidence" value="ECO:0007669"/>
    <property type="project" value="InterPro"/>
</dbReference>
<organism evidence="1">
    <name type="scientific">Archaeoglobus fulgidus</name>
    <dbReference type="NCBI Taxonomy" id="2234"/>
    <lineage>
        <taxon>Archaea</taxon>
        <taxon>Methanobacteriati</taxon>
        <taxon>Methanobacteriota</taxon>
        <taxon>Archaeoglobi</taxon>
        <taxon>Archaeoglobales</taxon>
        <taxon>Archaeoglobaceae</taxon>
        <taxon>Archaeoglobus</taxon>
    </lineage>
</organism>
<dbReference type="Gene3D" id="3.40.228.10">
    <property type="entry name" value="Dimethylsulfoxide Reductase, domain 2"/>
    <property type="match status" value="1"/>
</dbReference>
<accession>A0A7J3M1S3</accession>
<protein>
    <submittedName>
        <fullName evidence="1">Formylmethanofuran dehydrogenase subunit B</fullName>
    </submittedName>
</protein>
<sequence>MICTGCSCLCEDIEILDSKVLNACEKGYKHISGFREPRTRNRVYGKEVDVDKAIESAIEILKSAKSAVIYGLDTTTLEAQRIAVKIAEKLQSYIDDNSSFCLGEFVEAILKKRIPSATLDEVRDYAYVLIYWGTNPYHSLPRHLSKFSYYPRGAKRNRGYDEDRYLVVIDVRRSEIAKLAKKNAKFIKVENDLELIESFEKALEGKAWKYDVAEIVREMKKADFNALFGGLGLKYGLNGNYKRFFDFVNGMNNFAPLYFIPSGFHANMRGFNETLFEEVGEVNKFSFRERRSDSQFSFSELVKNEKVDTALIVGTDPIASLPFDVSKKLLKVRKIVIDPKDTLTAKNAEVTIASAFSGIESGGEMIRSDGVRIKLEPIEKAEIDDVYILKRILEGL</sequence>
<dbReference type="AlphaFoldDB" id="A0A7J3M1S3"/>